<accession>A0A1I3UQL6</accession>
<organism evidence="2 3">
    <name type="scientific">Thermoflavimicrobium dichotomicum</name>
    <dbReference type="NCBI Taxonomy" id="46223"/>
    <lineage>
        <taxon>Bacteria</taxon>
        <taxon>Bacillati</taxon>
        <taxon>Bacillota</taxon>
        <taxon>Bacilli</taxon>
        <taxon>Bacillales</taxon>
        <taxon>Thermoactinomycetaceae</taxon>
        <taxon>Thermoflavimicrobium</taxon>
    </lineage>
</organism>
<sequence>MRKLLDVVLFLISFSLLIYSVYYLLIDFVDFDLKSMFLDFLLIIISMFLIGWLFEVRNLFDTIMDEEFVILIFPFLLVYQAVVKVLNWFGFKRKEG</sequence>
<keyword evidence="3" id="KW-1185">Reference proteome</keyword>
<keyword evidence="1" id="KW-0472">Membrane</keyword>
<dbReference type="EMBL" id="FORR01000026">
    <property type="protein sequence ID" value="SFJ84057.1"/>
    <property type="molecule type" value="Genomic_DNA"/>
</dbReference>
<dbReference type="Proteomes" id="UP000199545">
    <property type="component" value="Unassembled WGS sequence"/>
</dbReference>
<feature type="transmembrane region" description="Helical" evidence="1">
    <location>
        <begin position="37"/>
        <end position="56"/>
    </location>
</feature>
<proteinExistence type="predicted"/>
<reference evidence="2 3" key="1">
    <citation type="submission" date="2016-10" db="EMBL/GenBank/DDBJ databases">
        <authorList>
            <person name="de Groot N.N."/>
        </authorList>
    </citation>
    <scope>NUCLEOTIDE SEQUENCE [LARGE SCALE GENOMIC DNA]</scope>
    <source>
        <strain evidence="2 3">DSM 44778</strain>
    </source>
</reference>
<name>A0A1I3UQL6_9BACL</name>
<feature type="transmembrane region" description="Helical" evidence="1">
    <location>
        <begin position="68"/>
        <end position="91"/>
    </location>
</feature>
<evidence type="ECO:0000313" key="3">
    <source>
        <dbReference type="Proteomes" id="UP000199545"/>
    </source>
</evidence>
<dbReference type="RefSeq" id="WP_093231550.1">
    <property type="nucleotide sequence ID" value="NZ_FORR01000026.1"/>
</dbReference>
<gene>
    <name evidence="2" type="ORF">SAMN05421852_1264</name>
</gene>
<dbReference type="AlphaFoldDB" id="A0A1I3UQL6"/>
<protein>
    <submittedName>
        <fullName evidence="2">Uncharacterized protein</fullName>
    </submittedName>
</protein>
<feature type="transmembrane region" description="Helical" evidence="1">
    <location>
        <begin position="7"/>
        <end position="25"/>
    </location>
</feature>
<keyword evidence="1" id="KW-0812">Transmembrane</keyword>
<evidence type="ECO:0000256" key="1">
    <source>
        <dbReference type="SAM" id="Phobius"/>
    </source>
</evidence>
<evidence type="ECO:0000313" key="2">
    <source>
        <dbReference type="EMBL" id="SFJ84057.1"/>
    </source>
</evidence>
<keyword evidence="1" id="KW-1133">Transmembrane helix</keyword>